<evidence type="ECO:0000256" key="4">
    <source>
        <dbReference type="ARBA" id="ARBA00022723"/>
    </source>
</evidence>
<evidence type="ECO:0000256" key="9">
    <source>
        <dbReference type="PROSITE-ProRule" id="PRU00508"/>
    </source>
</evidence>
<feature type="compositionally biased region" description="Basic and acidic residues" evidence="11">
    <location>
        <begin position="1544"/>
        <end position="1559"/>
    </location>
</feature>
<keyword evidence="6 10" id="KW-0833">Ubl conjugation pathway</keyword>
<evidence type="ECO:0000256" key="8">
    <source>
        <dbReference type="ARBA" id="ARBA00046341"/>
    </source>
</evidence>
<dbReference type="GO" id="GO:0016567">
    <property type="term" value="P:protein ubiquitination"/>
    <property type="evidence" value="ECO:0007669"/>
    <property type="project" value="UniProtKB-UniRule"/>
</dbReference>
<proteinExistence type="inferred from homology"/>
<feature type="compositionally biased region" description="Polar residues" evidence="11">
    <location>
        <begin position="387"/>
        <end position="397"/>
    </location>
</feature>
<dbReference type="InterPro" id="IPR039164">
    <property type="entry name" value="UBR1-like"/>
</dbReference>
<feature type="compositionally biased region" description="Low complexity" evidence="11">
    <location>
        <begin position="275"/>
        <end position="284"/>
    </location>
</feature>
<evidence type="ECO:0000256" key="6">
    <source>
        <dbReference type="ARBA" id="ARBA00022786"/>
    </source>
</evidence>
<evidence type="ECO:0000256" key="5">
    <source>
        <dbReference type="ARBA" id="ARBA00022771"/>
    </source>
</evidence>
<organism evidence="13">
    <name type="scientific">Amphora coffeiformis</name>
    <dbReference type="NCBI Taxonomy" id="265554"/>
    <lineage>
        <taxon>Eukaryota</taxon>
        <taxon>Sar</taxon>
        <taxon>Stramenopiles</taxon>
        <taxon>Ochrophyta</taxon>
        <taxon>Bacillariophyta</taxon>
        <taxon>Bacillariophyceae</taxon>
        <taxon>Bacillariophycidae</taxon>
        <taxon>Thalassiophysales</taxon>
        <taxon>Catenulaceae</taxon>
        <taxon>Amphora</taxon>
    </lineage>
</organism>
<dbReference type="Pfam" id="PF18995">
    <property type="entry name" value="PRT6_C"/>
    <property type="match status" value="1"/>
</dbReference>
<feature type="compositionally biased region" description="Polar residues" evidence="11">
    <location>
        <begin position="258"/>
        <end position="271"/>
    </location>
</feature>
<dbReference type="PANTHER" id="PTHR21497">
    <property type="entry name" value="UBIQUITIN LIGASE E3 ALPHA-RELATED"/>
    <property type="match status" value="1"/>
</dbReference>
<feature type="compositionally biased region" description="Low complexity" evidence="11">
    <location>
        <begin position="120"/>
        <end position="151"/>
    </location>
</feature>
<dbReference type="GO" id="GO:0071596">
    <property type="term" value="P:ubiquitin-dependent protein catabolic process via the N-end rule pathway"/>
    <property type="evidence" value="ECO:0007669"/>
    <property type="project" value="UniProtKB-UniRule"/>
</dbReference>
<evidence type="ECO:0000256" key="1">
    <source>
        <dbReference type="ARBA" id="ARBA00000900"/>
    </source>
</evidence>
<comment type="pathway">
    <text evidence="2 10">Protein modification; protein ubiquitination.</text>
</comment>
<feature type="domain" description="UBR-type" evidence="12">
    <location>
        <begin position="186"/>
        <end position="257"/>
    </location>
</feature>
<feature type="region of interest" description="Disordered" evidence="11">
    <location>
        <begin position="327"/>
        <end position="371"/>
    </location>
</feature>
<reference evidence="13" key="1">
    <citation type="submission" date="2021-01" db="EMBL/GenBank/DDBJ databases">
        <authorList>
            <person name="Corre E."/>
            <person name="Pelletier E."/>
            <person name="Niang G."/>
            <person name="Scheremetjew M."/>
            <person name="Finn R."/>
            <person name="Kale V."/>
            <person name="Holt S."/>
            <person name="Cochrane G."/>
            <person name="Meng A."/>
            <person name="Brown T."/>
            <person name="Cohen L."/>
        </authorList>
    </citation>
    <scope>NUCLEOTIDE SEQUENCE</scope>
    <source>
        <strain evidence="13">CCMP127</strain>
    </source>
</reference>
<keyword evidence="4 10" id="KW-0479">Metal-binding</keyword>
<evidence type="ECO:0000256" key="7">
    <source>
        <dbReference type="ARBA" id="ARBA00022833"/>
    </source>
</evidence>
<comment type="function">
    <text evidence="10">Ubiquitin ligase protein which is a component of the N-end rule pathway. Recognizes and binds to proteins bearing specific N-terminal residues that are destabilizing according to the N-end rule, leading to their ubiquitination and subsequent degradation.</text>
</comment>
<evidence type="ECO:0000259" key="12">
    <source>
        <dbReference type="PROSITE" id="PS51157"/>
    </source>
</evidence>
<feature type="region of interest" description="Disordered" evidence="11">
    <location>
        <begin position="1544"/>
        <end position="1565"/>
    </location>
</feature>
<dbReference type="CDD" id="cd19673">
    <property type="entry name" value="UBR-box_UBR3"/>
    <property type="match status" value="1"/>
</dbReference>
<dbReference type="UniPathway" id="UPA00143"/>
<dbReference type="EC" id="2.3.2.27" evidence="10"/>
<dbReference type="InterPro" id="IPR044046">
    <property type="entry name" value="E3_ligase_UBR-like_C"/>
</dbReference>
<keyword evidence="5 10" id="KW-0863">Zinc-finger</keyword>
<dbReference type="GO" id="GO:0061630">
    <property type="term" value="F:ubiquitin protein ligase activity"/>
    <property type="evidence" value="ECO:0007669"/>
    <property type="project" value="UniProtKB-UniRule"/>
</dbReference>
<dbReference type="PROSITE" id="PS51157">
    <property type="entry name" value="ZF_UBR"/>
    <property type="match status" value="1"/>
</dbReference>
<feature type="region of interest" description="Disordered" evidence="11">
    <location>
        <begin position="257"/>
        <end position="292"/>
    </location>
</feature>
<dbReference type="Gene3D" id="2.10.110.30">
    <property type="match status" value="1"/>
</dbReference>
<dbReference type="InterPro" id="IPR003126">
    <property type="entry name" value="Znf_UBR"/>
</dbReference>
<feature type="compositionally biased region" description="Low complexity" evidence="11">
    <location>
        <begin position="1484"/>
        <end position="1499"/>
    </location>
</feature>
<sequence>MAASAPSVQPEHVPLDVEQQAVYNSTLELLRSRSSELFQFFVPLPAVVAVPDPAFPPPPMAVGLTLPATIITPTRGHVVLGRLLEELEGLEKQEATLVVTSPLSRHLMGLLLVTTTTNTDASADASSSMTQPPSSTPSTPEDKNASSWSSYSHHHLHHHPSHAAAYPDSTTALQALQVAGKAVPRRVCQHPFRKNDIVWVCRTCQADETCVLCHACFSQSHHEGHDVAFYHAQAGGCCDCGDPDAWDPAGFCPHHGPRQNSNKTNSDNSKPNPLAPSSAASPSSADDDDRLAEDLPHGWVHRVRGVVPALVDWLVADIAHTARTAFARAQPSGADPVLNSDTENEEEEDSKTEEEDGDDNNTNDNNGGVVPMVTSSVEEEEDITITNNVASGSTSSWMRHPNNPMTNPLGGFDTRAASGMPARPTPQSLAAQALGKVGAAGRGLYLVLHADDIHAVPQTIDALREFLGTANYYTDSLLQKFTQALRSHGQLVVWGTHEMMQQAGATSVQLWMDGDAAQSARMGALMLERAAKLTRHGLFCSILTRDELIAEQRAVAALQWLSEVAKSCDPLCQTVAECILPNRHLVPLLRADFKMNARVTKAWYSLLLTLLAVPTFKSHLAAAYCDTYRNVTAKYARGMGVLERSGYTLSVQFLNRVTYVVDLVRGRDLLGKLGKSLLETMLVSRQGAGLDPMHFVLTHRRYSPCISDLKCVLNVKGMPRLFGCKGGTFLFDWIKTLSLAQQMDPQTWRHWTQGHVEDESRGWVGAFNASISLGSLFERLLGWEDEETSPISDPASPLSKDLMPCSELTCTILVHGVHKWHSQDSHLYQPTPFSTATEPHRRCPVSLPLSHIARLSGSRLAMRHMCVAQSSPISFHLPLHRFAATCVRELCLRRDGAASLVDLFQRIAASLPPLECNDLFMRLMEFPLLVLTRAAQVRAGLWRRNGPGLNDQVLNYAEPPFCRTMRDADLLLVQFAVLGRKQGLNDDSSVGMVYFVHLLLHKLGIFDFCGLLTAPSQDIPLYLQEAEAGLYAKEMPAAEETERSQVVLPWTYTPSRELASSLVLLEEFLRLLIVFASELPHPPPADKSEHTEQARWRLYREVVHRLASGPKTHSELLEVHHVLSHWDNMLLSEEGKQVNPDDATGAALGTVLSEVADRKISRGKLEPDKWEMRRSAWDSYDPSFFHISVRMHQSAADSRPKPKVDPKALFGWVPKPYSPEPYGAHPFFTRLRRDVTADATVVSILYRVLHMHLRSNSSKDTSGLPGSEAYEKEKSETSLARAIHLLTIGVFAWKSASTNDPRWKDNGGGSPGSVFFDWSSTENSPTSSDWASRVLLSNPSKLTASRWYEGEENILDLLNRLAKTGRGTDGFLAQDSSVRAGAAWICQFAMSVSAEAASRLGPKESVSSSAAAAAPKKESDVDMRRRLAREKAMAKMKAQAAKFASMMDVDMDEGDEASGRDTDDPNSSGANPTIPRTPERPLRASSFGSAHSSASSMNSDFGGSPGTDLVGQETPMQDYLAAPPRLLKQRPRCIICNDEESTDIRSNDRGEIDDGEGQRKRSRRKTDNALGFVGYIQASTVLKGGGGTPPRPGSAMTPARGHCGSHVALCGHAVHSECCESYLATVSHREDRAIGKRDEFRCPLCQRLSNCLVPFIDVGVDWIEAPSFLPKGKKSPGTIKSDGDDESAEGTPEGASPVSLHEYLVSTPWWVTKQDTGVAWDGHSAFIDRHASFVPEDLTPGHSKRRNTRRGVRPLTKRDLYAAWNAMMKTPRFVRRRFRSRGQLQEDGQLSEREFSAMIPEPLESTGESVVWRRFMDQVSDISYRADSRRLGDETLHENFGEFRHYIVEKYAYNMANRYVAGDPTEWPHCVFNDTLSDLQRQEMSREKLLSKLFLSIQAFTYSCCCETFEAKRIYLKSVLSPSLRPDASTDSVLSAFGIVGVTCGGQMILMPHPKPDLDDGSQPFNGRLGKLRYLGLAVMAASGPVAADLVQLALSFPIMTDSRSRGPSDAPKPERAPIAFPLLFGNVLSHVVAAMCATCGRGRARSDSLELSWPAPFSQRGSFFSTDPGFPGKDVDSAIQDCEGFIKLGLLARILQVLLARLKAPIRGFQDPSFAVACLASLRTELAPNQDTGSKWTKTCIRLVELALTNRSNSTPSLRRANESFTLETFKEASSAALLASCEFLSYAGAILQVLVPGVLVSYESTPDPVSSMKQNSSPMETFERLRFFLKLEHVDEILTSPLTQEIVANWYDDAVRIGKEALSEGRNDSSTQQALRARLKKTQGFRDYDWPSTVSVDLFETKMSSRGKDFSDKNDAEQPHDSSAMQIELPPMVPSTIGSATMGSPRAPLVTFSSKKTVPLLGGFVPEALESPPRPRVAVMPTSYTDLYAELGNLMPECEQTAVCLVCGEVLNAGGKGECTRHSYKCGAGAGMFFLLQECSGLIMHKSKAAYIHSPYVDSHGETPQYRGRPLNLDLDRYEHLRQVWYGHSVRQQVVAERGSSRQVILPDFY</sequence>
<feature type="compositionally biased region" description="Acidic residues" evidence="11">
    <location>
        <begin position="342"/>
        <end position="361"/>
    </location>
</feature>
<dbReference type="SMART" id="SM00396">
    <property type="entry name" value="ZnF_UBR1"/>
    <property type="match status" value="1"/>
</dbReference>
<evidence type="ECO:0000313" key="13">
    <source>
        <dbReference type="EMBL" id="CAE0405963.1"/>
    </source>
</evidence>
<comment type="similarity">
    <text evidence="8 10">Belongs to the E3 ubiquitin-protein ligase UBR1-like family.</text>
</comment>
<dbReference type="PANTHER" id="PTHR21497:SF24">
    <property type="entry name" value="E3 UBIQUITIN-PROTEIN LIGASE UBR1"/>
    <property type="match status" value="1"/>
</dbReference>
<dbReference type="EMBL" id="HBIM01004572">
    <property type="protein sequence ID" value="CAE0405963.1"/>
    <property type="molecule type" value="Transcribed_RNA"/>
</dbReference>
<feature type="region of interest" description="Disordered" evidence="11">
    <location>
        <begin position="1402"/>
        <end position="1422"/>
    </location>
</feature>
<dbReference type="GO" id="GO:0005737">
    <property type="term" value="C:cytoplasm"/>
    <property type="evidence" value="ECO:0007669"/>
    <property type="project" value="TreeGrafter"/>
</dbReference>
<feature type="region of interest" description="Disordered" evidence="11">
    <location>
        <begin position="1452"/>
        <end position="1512"/>
    </location>
</feature>
<evidence type="ECO:0000256" key="2">
    <source>
        <dbReference type="ARBA" id="ARBA00004906"/>
    </source>
</evidence>
<feature type="region of interest" description="Disordered" evidence="11">
    <location>
        <begin position="120"/>
        <end position="164"/>
    </location>
</feature>
<feature type="region of interest" description="Disordered" evidence="11">
    <location>
        <begin position="1673"/>
        <end position="1697"/>
    </location>
</feature>
<evidence type="ECO:0000256" key="3">
    <source>
        <dbReference type="ARBA" id="ARBA00022679"/>
    </source>
</evidence>
<dbReference type="GO" id="GO:0008270">
    <property type="term" value="F:zinc ion binding"/>
    <property type="evidence" value="ECO:0007669"/>
    <property type="project" value="UniProtKB-UniRule"/>
</dbReference>
<keyword evidence="3 10" id="KW-0808">Transferase</keyword>
<feature type="compositionally biased region" description="Low complexity" evidence="11">
    <location>
        <begin position="1403"/>
        <end position="1414"/>
    </location>
</feature>
<feature type="compositionally biased region" description="Basic residues" evidence="11">
    <location>
        <begin position="152"/>
        <end position="161"/>
    </location>
</feature>
<keyword evidence="7 10" id="KW-0862">Zinc</keyword>
<feature type="zinc finger region" description="UBR-type" evidence="9">
    <location>
        <begin position="186"/>
        <end position="257"/>
    </location>
</feature>
<feature type="region of interest" description="Disordered" evidence="11">
    <location>
        <begin position="387"/>
        <end position="426"/>
    </location>
</feature>
<evidence type="ECO:0000256" key="11">
    <source>
        <dbReference type="SAM" id="MobiDB-lite"/>
    </source>
</evidence>
<accession>A0A7S3KZJ0</accession>
<name>A0A7S3KZJ0_9STRA</name>
<protein>
    <recommendedName>
        <fullName evidence="10">E3 ubiquitin-protein ligase</fullName>
        <ecNumber evidence="10">2.3.2.27</ecNumber>
    </recommendedName>
</protein>
<gene>
    <name evidence="13" type="ORF">ACOF00016_LOCUS3913</name>
</gene>
<dbReference type="FunFam" id="2.10.110.30:FF:000002">
    <property type="entry name" value="Putative e3 ubiquitin-protein ligase ubr3"/>
    <property type="match status" value="1"/>
</dbReference>
<evidence type="ECO:0000256" key="10">
    <source>
        <dbReference type="RuleBase" id="RU366018"/>
    </source>
</evidence>
<comment type="catalytic activity">
    <reaction evidence="1 10">
        <text>S-ubiquitinyl-[E2 ubiquitin-conjugating enzyme]-L-cysteine + [acceptor protein]-L-lysine = [E2 ubiquitin-conjugating enzyme]-L-cysteine + N(6)-ubiquitinyl-[acceptor protein]-L-lysine.</text>
        <dbReference type="EC" id="2.3.2.27"/>
    </reaction>
</comment>
<dbReference type="GO" id="GO:0000151">
    <property type="term" value="C:ubiquitin ligase complex"/>
    <property type="evidence" value="ECO:0007669"/>
    <property type="project" value="TreeGrafter"/>
</dbReference>
<dbReference type="Pfam" id="PF02207">
    <property type="entry name" value="zf-UBR"/>
    <property type="match status" value="1"/>
</dbReference>